<dbReference type="EMBL" id="JAJA02000001">
    <property type="protein sequence ID" value="KWS04177.1"/>
    <property type="molecule type" value="Genomic_DNA"/>
</dbReference>
<feature type="transmembrane region" description="Helical" evidence="1">
    <location>
        <begin position="36"/>
        <end position="66"/>
    </location>
</feature>
<protein>
    <submittedName>
        <fullName evidence="2">Permeases of the major facilitator superfamily</fullName>
    </submittedName>
</protein>
<reference evidence="2 3" key="1">
    <citation type="journal article" date="2014" name="Genome Announc.">
        <title>Draft Genome Sequence of Lysobacter capsici AZ78, a Bacterium Antagonistic to Plant-Pathogenic Oomycetes.</title>
        <authorList>
            <person name="Puopolo G."/>
            <person name="Sonego P."/>
            <person name="Engelen K."/>
            <person name="Pertot I."/>
        </authorList>
    </citation>
    <scope>NUCLEOTIDE SEQUENCE [LARGE SCALE GENOMIC DNA]</scope>
    <source>
        <strain evidence="2 3">AZ78</strain>
    </source>
</reference>
<keyword evidence="1" id="KW-1133">Transmembrane helix</keyword>
<organism evidence="2 3">
    <name type="scientific">Lysobacter capsici AZ78</name>
    <dbReference type="NCBI Taxonomy" id="1444315"/>
    <lineage>
        <taxon>Bacteria</taxon>
        <taxon>Pseudomonadati</taxon>
        <taxon>Pseudomonadota</taxon>
        <taxon>Gammaproteobacteria</taxon>
        <taxon>Lysobacterales</taxon>
        <taxon>Lysobacteraceae</taxon>
        <taxon>Lysobacter</taxon>
    </lineage>
</organism>
<gene>
    <name evidence="2" type="ORF">AZ78_1726</name>
</gene>
<name>A0A120AG80_9GAMM</name>
<keyword evidence="1" id="KW-0812">Transmembrane</keyword>
<dbReference type="AlphaFoldDB" id="A0A120AG80"/>
<accession>A0A120AG80</accession>
<dbReference type="Proteomes" id="UP000023435">
    <property type="component" value="Unassembled WGS sequence"/>
</dbReference>
<sequence length="159" mass="16607">MDHAPIPAEPPALPATASVAAEPSAQDLAHLDTIGILYYVLAGITALFALFPVIHLIAGIGILMLPAQPGQPAHDAALVGWLFVGVAVWMIGFGMILTALFVMVARRLRQRRGYMFCVVASAVSCLSMPFGTALGVFALVVLTKAPIRAVFESAPAGAK</sequence>
<evidence type="ECO:0000256" key="1">
    <source>
        <dbReference type="SAM" id="Phobius"/>
    </source>
</evidence>
<evidence type="ECO:0000313" key="2">
    <source>
        <dbReference type="EMBL" id="KWS04177.1"/>
    </source>
</evidence>
<evidence type="ECO:0000313" key="3">
    <source>
        <dbReference type="Proteomes" id="UP000023435"/>
    </source>
</evidence>
<keyword evidence="3" id="KW-1185">Reference proteome</keyword>
<feature type="transmembrane region" description="Helical" evidence="1">
    <location>
        <begin position="114"/>
        <end position="142"/>
    </location>
</feature>
<keyword evidence="1" id="KW-0472">Membrane</keyword>
<comment type="caution">
    <text evidence="2">The sequence shown here is derived from an EMBL/GenBank/DDBJ whole genome shotgun (WGS) entry which is preliminary data.</text>
</comment>
<proteinExistence type="predicted"/>
<feature type="transmembrane region" description="Helical" evidence="1">
    <location>
        <begin position="78"/>
        <end position="102"/>
    </location>
</feature>